<dbReference type="CDD" id="cd03196">
    <property type="entry name" value="GST_C_5"/>
    <property type="match status" value="1"/>
</dbReference>
<dbReference type="Pfam" id="PF13410">
    <property type="entry name" value="GST_C_2"/>
    <property type="match status" value="1"/>
</dbReference>
<keyword evidence="4" id="KW-1185">Reference proteome</keyword>
<dbReference type="Gene3D" id="3.40.30.10">
    <property type="entry name" value="Glutaredoxin"/>
    <property type="match status" value="1"/>
</dbReference>
<gene>
    <name evidence="3" type="ORF">SIN8267_01348</name>
</gene>
<dbReference type="PANTHER" id="PTHR43968">
    <property type="match status" value="1"/>
</dbReference>
<dbReference type="EMBL" id="CAKLPX010000001">
    <property type="protein sequence ID" value="CAH0991246.1"/>
    <property type="molecule type" value="Genomic_DNA"/>
</dbReference>
<dbReference type="Proteomes" id="UP000838100">
    <property type="component" value="Unassembled WGS sequence"/>
</dbReference>
<dbReference type="SUPFAM" id="SSF47616">
    <property type="entry name" value="GST C-terminal domain-like"/>
    <property type="match status" value="1"/>
</dbReference>
<comment type="caution">
    <text evidence="3">The sequence shown here is derived from an EMBL/GenBank/DDBJ whole genome shotgun (WGS) entry which is preliminary data.</text>
</comment>
<dbReference type="PANTHER" id="PTHR43968:SF6">
    <property type="entry name" value="GLUTATHIONE S-TRANSFERASE OMEGA"/>
    <property type="match status" value="1"/>
</dbReference>
<dbReference type="CDD" id="cd03060">
    <property type="entry name" value="GST_N_Omega_like"/>
    <property type="match status" value="1"/>
</dbReference>
<evidence type="ECO:0000259" key="2">
    <source>
        <dbReference type="PROSITE" id="PS50405"/>
    </source>
</evidence>
<dbReference type="PROSITE" id="PS50405">
    <property type="entry name" value="GST_CTER"/>
    <property type="match status" value="1"/>
</dbReference>
<sequence>MSPPIIYSLQHCPYAMRARMAILLSGQPVMIRAIVLKNKPAPMLAASPKGTVPVLVFDDGRVLEESLDIMLWALQQSDPKNLLYNDDAGALAQMLALIHRADDEFKTQLEQYKQAKRYHEDNKEALRQRCEVFIAEIEQRLSLNPYLFGATISLADIAILPFLRQFARVDRQWYLQSPYPHLQQWLKQQLDSRVFSKAMKDFPLWLEQRQAFELTL</sequence>
<name>A0ABN8EG59_9GAMM</name>
<dbReference type="Gene3D" id="1.20.1050.10">
    <property type="match status" value="1"/>
</dbReference>
<dbReference type="SFLD" id="SFLDG00358">
    <property type="entry name" value="Main_(cytGST)"/>
    <property type="match status" value="1"/>
</dbReference>
<dbReference type="SUPFAM" id="SSF52833">
    <property type="entry name" value="Thioredoxin-like"/>
    <property type="match status" value="1"/>
</dbReference>
<accession>A0ABN8EG59</accession>
<evidence type="ECO:0000313" key="3">
    <source>
        <dbReference type="EMBL" id="CAH0991246.1"/>
    </source>
</evidence>
<dbReference type="InterPro" id="IPR036282">
    <property type="entry name" value="Glutathione-S-Trfase_C_sf"/>
</dbReference>
<feature type="domain" description="GST C-terminal" evidence="2">
    <location>
        <begin position="87"/>
        <end position="212"/>
    </location>
</feature>
<dbReference type="Pfam" id="PF13417">
    <property type="entry name" value="GST_N_3"/>
    <property type="match status" value="1"/>
</dbReference>
<proteinExistence type="predicted"/>
<dbReference type="PROSITE" id="PS50404">
    <property type="entry name" value="GST_NTER"/>
    <property type="match status" value="1"/>
</dbReference>
<dbReference type="RefSeq" id="WP_237443903.1">
    <property type="nucleotide sequence ID" value="NZ_CAKLPX010000001.1"/>
</dbReference>
<dbReference type="SFLD" id="SFLDS00019">
    <property type="entry name" value="Glutathione_Transferase_(cytos"/>
    <property type="match status" value="1"/>
</dbReference>
<protein>
    <recommendedName>
        <fullName evidence="5">Glutathione S-transferase</fullName>
    </recommendedName>
</protein>
<dbReference type="InterPro" id="IPR040079">
    <property type="entry name" value="Glutathione_S-Trfase"/>
</dbReference>
<dbReference type="InterPro" id="IPR050983">
    <property type="entry name" value="GST_Omega/HSP26"/>
</dbReference>
<dbReference type="InterPro" id="IPR036249">
    <property type="entry name" value="Thioredoxin-like_sf"/>
</dbReference>
<evidence type="ECO:0000313" key="4">
    <source>
        <dbReference type="Proteomes" id="UP000838100"/>
    </source>
</evidence>
<organism evidence="3 4">
    <name type="scientific">Sinobacterium norvegicum</name>
    <dbReference type="NCBI Taxonomy" id="1641715"/>
    <lineage>
        <taxon>Bacteria</taxon>
        <taxon>Pseudomonadati</taxon>
        <taxon>Pseudomonadota</taxon>
        <taxon>Gammaproteobacteria</taxon>
        <taxon>Cellvibrionales</taxon>
        <taxon>Spongiibacteraceae</taxon>
        <taxon>Sinobacterium</taxon>
    </lineage>
</organism>
<evidence type="ECO:0000259" key="1">
    <source>
        <dbReference type="PROSITE" id="PS50404"/>
    </source>
</evidence>
<feature type="domain" description="GST N-terminal" evidence="1">
    <location>
        <begin position="2"/>
        <end position="81"/>
    </location>
</feature>
<dbReference type="InterPro" id="IPR004045">
    <property type="entry name" value="Glutathione_S-Trfase_N"/>
</dbReference>
<evidence type="ECO:0008006" key="5">
    <source>
        <dbReference type="Google" id="ProtNLM"/>
    </source>
</evidence>
<dbReference type="InterPro" id="IPR010987">
    <property type="entry name" value="Glutathione-S-Trfase_C-like"/>
</dbReference>
<reference evidence="3" key="1">
    <citation type="submission" date="2021-12" db="EMBL/GenBank/DDBJ databases">
        <authorList>
            <person name="Rodrigo-Torres L."/>
            <person name="Arahal R. D."/>
            <person name="Lucena T."/>
        </authorList>
    </citation>
    <scope>NUCLEOTIDE SEQUENCE</scope>
    <source>
        <strain evidence="3">CECT 8267</strain>
    </source>
</reference>